<keyword evidence="2" id="KW-1185">Reference proteome</keyword>
<evidence type="ECO:0000313" key="1">
    <source>
        <dbReference type="EMBL" id="BCS86410.1"/>
    </source>
</evidence>
<organism evidence="1 2">
    <name type="scientific">Prevotella herbatica</name>
    <dbReference type="NCBI Taxonomy" id="2801997"/>
    <lineage>
        <taxon>Bacteria</taxon>
        <taxon>Pseudomonadati</taxon>
        <taxon>Bacteroidota</taxon>
        <taxon>Bacteroidia</taxon>
        <taxon>Bacteroidales</taxon>
        <taxon>Prevotellaceae</taxon>
        <taxon>Prevotella</taxon>
    </lineage>
</organism>
<dbReference type="PANTHER" id="PTHR35145:SF1">
    <property type="entry name" value="CYTOPLASMIC PROTEIN"/>
    <property type="match status" value="1"/>
</dbReference>
<dbReference type="Proteomes" id="UP001319045">
    <property type="component" value="Chromosome"/>
</dbReference>
<dbReference type="SUPFAM" id="SSF142906">
    <property type="entry name" value="YjbR-like"/>
    <property type="match status" value="1"/>
</dbReference>
<dbReference type="InterPro" id="IPR007351">
    <property type="entry name" value="YjbR"/>
</dbReference>
<evidence type="ECO:0000313" key="2">
    <source>
        <dbReference type="Proteomes" id="UP001319045"/>
    </source>
</evidence>
<dbReference type="Gene3D" id="3.90.1150.30">
    <property type="match status" value="1"/>
</dbReference>
<dbReference type="EMBL" id="AP024484">
    <property type="protein sequence ID" value="BCS86410.1"/>
    <property type="molecule type" value="Genomic_DNA"/>
</dbReference>
<keyword evidence="1" id="KW-0238">DNA-binding</keyword>
<proteinExistence type="predicted"/>
<protein>
    <submittedName>
        <fullName evidence="1">MmcQ/YjbR family DNA-binding protein</fullName>
    </submittedName>
</protein>
<dbReference type="GO" id="GO:0003677">
    <property type="term" value="F:DNA binding"/>
    <property type="evidence" value="ECO:0007669"/>
    <property type="project" value="UniProtKB-KW"/>
</dbReference>
<sequence>MNLEEVREYCLLLPGVTEDSPYGPDMIVFRIEGKIFLHMPLEYADQRISIKLPPEEGQRLRENYDAISAGYHLNKVHWNDVLIEHTFSADQIKNWILQSYNLVVSKLPKNLRLKYSDN</sequence>
<gene>
    <name evidence="1" type="ORF">prwr041_23030</name>
</gene>
<dbReference type="RefSeq" id="WP_207153966.1">
    <property type="nucleotide sequence ID" value="NZ_AP024484.1"/>
</dbReference>
<dbReference type="PANTHER" id="PTHR35145">
    <property type="entry name" value="CYTOPLASMIC PROTEIN-RELATED"/>
    <property type="match status" value="1"/>
</dbReference>
<dbReference type="InterPro" id="IPR038056">
    <property type="entry name" value="YjbR-like_sf"/>
</dbReference>
<accession>A0ABN6EKD2</accession>
<dbReference type="Pfam" id="PF04237">
    <property type="entry name" value="YjbR"/>
    <property type="match status" value="1"/>
</dbReference>
<reference evidence="1 2" key="1">
    <citation type="journal article" date="2022" name="Int. J. Syst. Evol. Microbiol.">
        <title>Prevotella herbatica sp. nov., a plant polysaccharide-decomposing anaerobic bacterium isolated from a methanogenic reactor.</title>
        <authorList>
            <person name="Uek A."/>
            <person name="Tonouchi A."/>
            <person name="Kaku N."/>
            <person name="Ueki K."/>
        </authorList>
    </citation>
    <scope>NUCLEOTIDE SEQUENCE [LARGE SCALE GENOMIC DNA]</scope>
    <source>
        <strain evidence="1 2">WR041</strain>
    </source>
</reference>
<dbReference type="InterPro" id="IPR058532">
    <property type="entry name" value="YjbR/MT2646/Rv2570-like"/>
</dbReference>
<name>A0ABN6EKD2_9BACT</name>